<feature type="region of interest" description="Disordered" evidence="1">
    <location>
        <begin position="146"/>
        <end position="165"/>
    </location>
</feature>
<keyword evidence="4" id="KW-1185">Reference proteome</keyword>
<keyword evidence="2" id="KW-0472">Membrane</keyword>
<accession>A0A7W9KH44</accession>
<dbReference type="Proteomes" id="UP000585638">
    <property type="component" value="Unassembled WGS sequence"/>
</dbReference>
<evidence type="ECO:0000313" key="3">
    <source>
        <dbReference type="EMBL" id="MBB5892501.1"/>
    </source>
</evidence>
<reference evidence="3 4" key="1">
    <citation type="submission" date="2020-08" db="EMBL/GenBank/DDBJ databases">
        <title>Sequencing the genomes of 1000 actinobacteria strains.</title>
        <authorList>
            <person name="Klenk H.-P."/>
        </authorList>
    </citation>
    <scope>NUCLEOTIDE SEQUENCE [LARGE SCALE GENOMIC DNA]</scope>
    <source>
        <strain evidence="3 4">DSM 43851</strain>
    </source>
</reference>
<proteinExistence type="predicted"/>
<dbReference type="AlphaFoldDB" id="A0A7W9KH44"/>
<dbReference type="EMBL" id="JACHIR010000001">
    <property type="protein sequence ID" value="MBB5892501.1"/>
    <property type="molecule type" value="Genomic_DNA"/>
</dbReference>
<keyword evidence="2" id="KW-1133">Transmembrane helix</keyword>
<evidence type="ECO:0000256" key="1">
    <source>
        <dbReference type="SAM" id="MobiDB-lite"/>
    </source>
</evidence>
<keyword evidence="2" id="KW-0812">Transmembrane</keyword>
<organism evidence="3 4">
    <name type="scientific">Kutzneria kofuensis</name>
    <dbReference type="NCBI Taxonomy" id="103725"/>
    <lineage>
        <taxon>Bacteria</taxon>
        <taxon>Bacillati</taxon>
        <taxon>Actinomycetota</taxon>
        <taxon>Actinomycetes</taxon>
        <taxon>Pseudonocardiales</taxon>
        <taxon>Pseudonocardiaceae</taxon>
        <taxon>Kutzneria</taxon>
    </lineage>
</organism>
<feature type="transmembrane region" description="Helical" evidence="2">
    <location>
        <begin position="175"/>
        <end position="198"/>
    </location>
</feature>
<sequence length="312" mass="34221">MRTAVWQPPTDGPVGRDPDVRRAVREQSWSRDRIARLWGTHVFLALLCLLFGLPVSTVLAALAVLVISAFMLHYRLRMDRTLVDLLDAAPARLADIELAGAAVIRADQMMLRGYGGFRGERVWLVGPDAKGLVAVFDEASPYPHSTRVTTRPLSKRRLADRPRDPRGRATAVADAAFRLFVCRWGFTIVITICIGLELGPQPQVLAWLYAVAGIVIAIGMARDWLRPERVLRAGRLLAAPLVEYPARLVADRSFAVRLDDGAELVAKIAWERDVVANVRASGRLWIAGTPLPGATLGVGVPDFPVAGVVRFN</sequence>
<dbReference type="RefSeq" id="WP_184863289.1">
    <property type="nucleotide sequence ID" value="NZ_BAAAWY010000004.1"/>
</dbReference>
<gene>
    <name evidence="3" type="ORF">BJ998_003697</name>
</gene>
<feature type="transmembrane region" description="Helical" evidence="2">
    <location>
        <begin position="204"/>
        <end position="225"/>
    </location>
</feature>
<protein>
    <submittedName>
        <fullName evidence="3">Uncharacterized protein</fullName>
    </submittedName>
</protein>
<comment type="caution">
    <text evidence="3">The sequence shown here is derived from an EMBL/GenBank/DDBJ whole genome shotgun (WGS) entry which is preliminary data.</text>
</comment>
<evidence type="ECO:0000313" key="4">
    <source>
        <dbReference type="Proteomes" id="UP000585638"/>
    </source>
</evidence>
<feature type="transmembrane region" description="Helical" evidence="2">
    <location>
        <begin position="42"/>
        <end position="72"/>
    </location>
</feature>
<name>A0A7W9KH44_9PSEU</name>
<evidence type="ECO:0000256" key="2">
    <source>
        <dbReference type="SAM" id="Phobius"/>
    </source>
</evidence>